<dbReference type="AlphaFoldDB" id="A0A923L0X1"/>
<keyword evidence="6" id="KW-1185">Reference proteome</keyword>
<organism evidence="5 6">
    <name type="scientific">Anaerofilum hominis</name>
    <dbReference type="NCBI Taxonomy" id="2763016"/>
    <lineage>
        <taxon>Bacteria</taxon>
        <taxon>Bacillati</taxon>
        <taxon>Bacillota</taxon>
        <taxon>Clostridia</taxon>
        <taxon>Eubacteriales</taxon>
        <taxon>Oscillospiraceae</taxon>
        <taxon>Anaerofilum</taxon>
    </lineage>
</organism>
<reference evidence="5" key="1">
    <citation type="submission" date="2020-08" db="EMBL/GenBank/DDBJ databases">
        <title>Genome public.</title>
        <authorList>
            <person name="Liu C."/>
            <person name="Sun Q."/>
        </authorList>
    </citation>
    <scope>NUCLEOTIDE SEQUENCE</scope>
    <source>
        <strain evidence="5">BX8</strain>
    </source>
</reference>
<dbReference type="EMBL" id="JACONZ010000001">
    <property type="protein sequence ID" value="MBC5580253.1"/>
    <property type="molecule type" value="Genomic_DNA"/>
</dbReference>
<dbReference type="GO" id="GO:0003700">
    <property type="term" value="F:DNA-binding transcription factor activity"/>
    <property type="evidence" value="ECO:0007669"/>
    <property type="project" value="TreeGrafter"/>
</dbReference>
<dbReference type="Gene3D" id="1.10.260.40">
    <property type="entry name" value="lambda repressor-like DNA-binding domains"/>
    <property type="match status" value="1"/>
</dbReference>
<dbReference type="Gene3D" id="3.40.50.2300">
    <property type="match status" value="2"/>
</dbReference>
<feature type="domain" description="HTH lacI-type" evidence="4">
    <location>
        <begin position="6"/>
        <end position="60"/>
    </location>
</feature>
<comment type="caution">
    <text evidence="5">The sequence shown here is derived from an EMBL/GenBank/DDBJ whole genome shotgun (WGS) entry which is preliminary data.</text>
</comment>
<dbReference type="GO" id="GO:0000976">
    <property type="term" value="F:transcription cis-regulatory region binding"/>
    <property type="evidence" value="ECO:0007669"/>
    <property type="project" value="TreeGrafter"/>
</dbReference>
<dbReference type="InterPro" id="IPR010982">
    <property type="entry name" value="Lambda_DNA-bd_dom_sf"/>
</dbReference>
<dbReference type="PANTHER" id="PTHR30146">
    <property type="entry name" value="LACI-RELATED TRANSCRIPTIONAL REPRESSOR"/>
    <property type="match status" value="1"/>
</dbReference>
<accession>A0A923L0X1</accession>
<keyword evidence="2 5" id="KW-0238">DNA-binding</keyword>
<dbReference type="RefSeq" id="WP_186886617.1">
    <property type="nucleotide sequence ID" value="NZ_JACONZ010000001.1"/>
</dbReference>
<dbReference type="SUPFAM" id="SSF47413">
    <property type="entry name" value="lambda repressor-like DNA-binding domains"/>
    <property type="match status" value="1"/>
</dbReference>
<dbReference type="CDD" id="cd06267">
    <property type="entry name" value="PBP1_LacI_sugar_binding-like"/>
    <property type="match status" value="1"/>
</dbReference>
<evidence type="ECO:0000256" key="2">
    <source>
        <dbReference type="ARBA" id="ARBA00023125"/>
    </source>
</evidence>
<dbReference type="InterPro" id="IPR000843">
    <property type="entry name" value="HTH_LacI"/>
</dbReference>
<evidence type="ECO:0000259" key="4">
    <source>
        <dbReference type="PROSITE" id="PS50932"/>
    </source>
</evidence>
<keyword evidence="1" id="KW-0805">Transcription regulation</keyword>
<evidence type="ECO:0000313" key="5">
    <source>
        <dbReference type="EMBL" id="MBC5580253.1"/>
    </source>
</evidence>
<dbReference type="Pfam" id="PF00356">
    <property type="entry name" value="LacI"/>
    <property type="match status" value="1"/>
</dbReference>
<sequence>MQGKKVTIEDVAARLGLAKSTVSKALSDATDINQETRERVLHCASAMGYHMKKRRAASGGDVAVFVEGVDYENVDQFGHEILLGFQSEASKARFGVRIVPLGPGEDFRARYEELLTEPRFLGSFFIGFRPHSSFISEFEAAGRPAVLLDNDYDSALTAHVGSDNAAGMEEALAHLASLGHRRVGFLGGEEESCVTAERLAAFEAAARRHGIEAEGRVSFASFYRDYDPSLVLRLVEGGATALVCCSDRIALAALKKLAAAQVDVPGQVSVVGYDGIPLAEYASPALTTISQNSLQLGKSAFRVLQHLTQGVPVSRLALRPSLLVRESTGPAAPQGAPGKS</sequence>
<dbReference type="InterPro" id="IPR028082">
    <property type="entry name" value="Peripla_BP_I"/>
</dbReference>
<dbReference type="SMART" id="SM00354">
    <property type="entry name" value="HTH_LACI"/>
    <property type="match status" value="1"/>
</dbReference>
<evidence type="ECO:0000313" key="6">
    <source>
        <dbReference type="Proteomes" id="UP000659630"/>
    </source>
</evidence>
<proteinExistence type="predicted"/>
<dbReference type="InterPro" id="IPR046335">
    <property type="entry name" value="LacI/GalR-like_sensor"/>
</dbReference>
<dbReference type="Pfam" id="PF13377">
    <property type="entry name" value="Peripla_BP_3"/>
    <property type="match status" value="1"/>
</dbReference>
<dbReference type="PANTHER" id="PTHR30146:SF155">
    <property type="entry name" value="ALANINE RACEMASE"/>
    <property type="match status" value="1"/>
</dbReference>
<dbReference type="CDD" id="cd01392">
    <property type="entry name" value="HTH_LacI"/>
    <property type="match status" value="1"/>
</dbReference>
<gene>
    <name evidence="5" type="ORF">H8S23_01900</name>
</gene>
<evidence type="ECO:0000256" key="3">
    <source>
        <dbReference type="ARBA" id="ARBA00023163"/>
    </source>
</evidence>
<name>A0A923L0X1_9FIRM</name>
<dbReference type="Proteomes" id="UP000659630">
    <property type="component" value="Unassembled WGS sequence"/>
</dbReference>
<dbReference type="SUPFAM" id="SSF53822">
    <property type="entry name" value="Periplasmic binding protein-like I"/>
    <property type="match status" value="1"/>
</dbReference>
<keyword evidence="3" id="KW-0804">Transcription</keyword>
<dbReference type="PROSITE" id="PS50932">
    <property type="entry name" value="HTH_LACI_2"/>
    <property type="match status" value="1"/>
</dbReference>
<evidence type="ECO:0000256" key="1">
    <source>
        <dbReference type="ARBA" id="ARBA00023015"/>
    </source>
</evidence>
<protein>
    <submittedName>
        <fullName evidence="5">LacI family DNA-binding transcriptional regulator</fullName>
    </submittedName>
</protein>